<reference evidence="1" key="1">
    <citation type="submission" date="2019-12" db="EMBL/GenBank/DDBJ databases">
        <title>High-Quality draft genome sequences of three cyanobacteria isolated from the limestone walls of the Old Cathedral of Coimbra.</title>
        <authorList>
            <person name="Tiago I."/>
            <person name="Soares F."/>
            <person name="Portugal A."/>
        </authorList>
    </citation>
    <scope>NUCLEOTIDE SEQUENCE</scope>
    <source>
        <strain evidence="1">A</strain>
    </source>
</reference>
<proteinExistence type="predicted"/>
<sequence>MSKVIVNTTLPTVVSEIDQVLEMYPSHPHQQVFANPDNRQKLVAYVLTRVHNHYAVVDEENYCDRASNSDAELASVYADPWLYVEAIVRQGIDEMLQQQEMSNCQLPEAEYTGMIASHWFG</sequence>
<comment type="caution">
    <text evidence="1">The sequence shown here is derived from an EMBL/GenBank/DDBJ whole genome shotgun (WGS) entry which is preliminary data.</text>
</comment>
<dbReference type="RefSeq" id="WP_162421631.1">
    <property type="nucleotide sequence ID" value="NZ_WVIE01000002.1"/>
</dbReference>
<keyword evidence="2" id="KW-1185">Reference proteome</keyword>
<organism evidence="1 2">
    <name type="scientific">Myxacorys almedinensis A</name>
    <dbReference type="NCBI Taxonomy" id="2690445"/>
    <lineage>
        <taxon>Bacteria</taxon>
        <taxon>Bacillati</taxon>
        <taxon>Cyanobacteriota</taxon>
        <taxon>Cyanophyceae</taxon>
        <taxon>Leptolyngbyales</taxon>
        <taxon>Leptolyngbyaceae</taxon>
        <taxon>Myxacorys</taxon>
        <taxon>Myxacorys almedinensis</taxon>
    </lineage>
</organism>
<name>A0A8J8CI49_9CYAN</name>
<dbReference type="AlphaFoldDB" id="A0A8J8CI49"/>
<gene>
    <name evidence="1" type="ORF">GS601_02245</name>
</gene>
<protein>
    <submittedName>
        <fullName evidence="1">Uncharacterized protein</fullName>
    </submittedName>
</protein>
<dbReference type="Proteomes" id="UP000646053">
    <property type="component" value="Unassembled WGS sequence"/>
</dbReference>
<accession>A0A8J8CI49</accession>
<evidence type="ECO:0000313" key="2">
    <source>
        <dbReference type="Proteomes" id="UP000646053"/>
    </source>
</evidence>
<dbReference type="EMBL" id="WVIE01000002">
    <property type="protein sequence ID" value="NDJ16116.1"/>
    <property type="molecule type" value="Genomic_DNA"/>
</dbReference>
<evidence type="ECO:0000313" key="1">
    <source>
        <dbReference type="EMBL" id="NDJ16116.1"/>
    </source>
</evidence>